<keyword evidence="5" id="KW-0812">Transmembrane</keyword>
<dbReference type="InterPro" id="IPR051202">
    <property type="entry name" value="Peptidase_C40"/>
</dbReference>
<dbReference type="OrthoDB" id="9807055at2"/>
<keyword evidence="5" id="KW-0472">Membrane</keyword>
<feature type="transmembrane region" description="Helical" evidence="5">
    <location>
        <begin position="12"/>
        <end position="35"/>
    </location>
</feature>
<keyword evidence="5" id="KW-1133">Transmembrane helix</keyword>
<dbReference type="AlphaFoldDB" id="A0A240DZX2"/>
<reference evidence="8" key="1">
    <citation type="submission" date="2017-08" db="EMBL/GenBank/DDBJ databases">
        <authorList>
            <person name="Varghese N."/>
            <person name="Submissions S."/>
        </authorList>
    </citation>
    <scope>NUCLEOTIDE SEQUENCE [LARGE SCALE GENOMIC DNA]</scope>
    <source>
        <strain evidence="8">AP-Melu-1000-B4</strain>
    </source>
</reference>
<accession>A0A240DZX2</accession>
<dbReference type="InterPro" id="IPR038765">
    <property type="entry name" value="Papain-like_cys_pep_sf"/>
</dbReference>
<evidence type="ECO:0000256" key="2">
    <source>
        <dbReference type="ARBA" id="ARBA00022670"/>
    </source>
</evidence>
<feature type="domain" description="NlpC/P60" evidence="6">
    <location>
        <begin position="51"/>
        <end position="175"/>
    </location>
</feature>
<evidence type="ECO:0000259" key="6">
    <source>
        <dbReference type="PROSITE" id="PS51935"/>
    </source>
</evidence>
<sequence length="179" mass="19187">MLPTHSKQTHSCRTLIGCGIFVCASLILTGCGTFGGKQDSNRLSQFKKDTSAGTEDISIAAVGLVGVPYRYGGNNPKAGFDCSGLIAYVYAKSANIKLPRTIQEMSNKGQSLENQPPAPGDLVFFNTTGEKYSHAGIYVGQGRFVHAPSAGGTVRLEYITSPYWAARYTEARRLVTSNP</sequence>
<dbReference type="Pfam" id="PF00877">
    <property type="entry name" value="NLPC_P60"/>
    <property type="match status" value="1"/>
</dbReference>
<dbReference type="GO" id="GO:0008234">
    <property type="term" value="F:cysteine-type peptidase activity"/>
    <property type="evidence" value="ECO:0007669"/>
    <property type="project" value="UniProtKB-KW"/>
</dbReference>
<gene>
    <name evidence="7" type="ORF">SAMN06295945_0548</name>
</gene>
<evidence type="ECO:0000256" key="1">
    <source>
        <dbReference type="ARBA" id="ARBA00007074"/>
    </source>
</evidence>
<evidence type="ECO:0000256" key="3">
    <source>
        <dbReference type="ARBA" id="ARBA00022801"/>
    </source>
</evidence>
<keyword evidence="3" id="KW-0378">Hydrolase</keyword>
<dbReference type="SUPFAM" id="SSF54001">
    <property type="entry name" value="Cysteine proteinases"/>
    <property type="match status" value="1"/>
</dbReference>
<protein>
    <submittedName>
        <fullName evidence="7">NlpC/P60 family protein</fullName>
    </submittedName>
</protein>
<keyword evidence="8" id="KW-1185">Reference proteome</keyword>
<dbReference type="EMBL" id="OANS01000001">
    <property type="protein sequence ID" value="SNX28224.1"/>
    <property type="molecule type" value="Genomic_DNA"/>
</dbReference>
<evidence type="ECO:0000256" key="4">
    <source>
        <dbReference type="ARBA" id="ARBA00022807"/>
    </source>
</evidence>
<keyword evidence="2" id="KW-0645">Protease</keyword>
<evidence type="ECO:0000313" key="7">
    <source>
        <dbReference type="EMBL" id="SNX28224.1"/>
    </source>
</evidence>
<evidence type="ECO:0000256" key="5">
    <source>
        <dbReference type="SAM" id="Phobius"/>
    </source>
</evidence>
<keyword evidence="4" id="KW-0788">Thiol protease</keyword>
<dbReference type="Gene3D" id="3.90.1720.10">
    <property type="entry name" value="endopeptidase domain like (from Nostoc punctiforme)"/>
    <property type="match status" value="1"/>
</dbReference>
<organism evidence="7 8">
    <name type="scientific">Polynucleobacter meluiroseus</name>
    <dbReference type="NCBI Taxonomy" id="1938814"/>
    <lineage>
        <taxon>Bacteria</taxon>
        <taxon>Pseudomonadati</taxon>
        <taxon>Pseudomonadota</taxon>
        <taxon>Betaproteobacteria</taxon>
        <taxon>Burkholderiales</taxon>
        <taxon>Burkholderiaceae</taxon>
        <taxon>Polynucleobacter</taxon>
    </lineage>
</organism>
<dbReference type="PANTHER" id="PTHR47053:SF1">
    <property type="entry name" value="MUREIN DD-ENDOPEPTIDASE MEPH-RELATED"/>
    <property type="match status" value="1"/>
</dbReference>
<dbReference type="RefSeq" id="WP_096672290.1">
    <property type="nucleotide sequence ID" value="NZ_OANS01000001.1"/>
</dbReference>
<proteinExistence type="inferred from homology"/>
<name>A0A240DZX2_9BURK</name>
<dbReference type="Proteomes" id="UP000218069">
    <property type="component" value="Unassembled WGS sequence"/>
</dbReference>
<comment type="similarity">
    <text evidence="1">Belongs to the peptidase C40 family.</text>
</comment>
<dbReference type="PROSITE" id="PS51257">
    <property type="entry name" value="PROKAR_LIPOPROTEIN"/>
    <property type="match status" value="1"/>
</dbReference>
<evidence type="ECO:0000313" key="8">
    <source>
        <dbReference type="Proteomes" id="UP000218069"/>
    </source>
</evidence>
<dbReference type="GO" id="GO:0006508">
    <property type="term" value="P:proteolysis"/>
    <property type="evidence" value="ECO:0007669"/>
    <property type="project" value="UniProtKB-KW"/>
</dbReference>
<dbReference type="PROSITE" id="PS51935">
    <property type="entry name" value="NLPC_P60"/>
    <property type="match status" value="1"/>
</dbReference>
<dbReference type="InterPro" id="IPR000064">
    <property type="entry name" value="NLP_P60_dom"/>
</dbReference>
<dbReference type="PANTHER" id="PTHR47053">
    <property type="entry name" value="MUREIN DD-ENDOPEPTIDASE MEPH-RELATED"/>
    <property type="match status" value="1"/>
</dbReference>